<comment type="caution">
    <text evidence="3">The sequence shown here is derived from an EMBL/GenBank/DDBJ whole genome shotgun (WGS) entry which is preliminary data.</text>
</comment>
<dbReference type="Pfam" id="PF00128">
    <property type="entry name" value="Alpha-amylase"/>
    <property type="match status" value="1"/>
</dbReference>
<dbReference type="Proteomes" id="UP000571017">
    <property type="component" value="Unassembled WGS sequence"/>
</dbReference>
<name>A0A838CUQ2_9BACI</name>
<keyword evidence="3" id="KW-0378">Hydrolase</keyword>
<dbReference type="EMBL" id="JACEFG010000002">
    <property type="protein sequence ID" value="MBA2175495.1"/>
    <property type="molecule type" value="Genomic_DNA"/>
</dbReference>
<dbReference type="InterPro" id="IPR013780">
    <property type="entry name" value="Glyco_hydro_b"/>
</dbReference>
<protein>
    <submittedName>
        <fullName evidence="3">Glycoside hydrolase family 13 protein</fullName>
    </submittedName>
</protein>
<evidence type="ECO:0000313" key="4">
    <source>
        <dbReference type="Proteomes" id="UP000571017"/>
    </source>
</evidence>
<dbReference type="InterPro" id="IPR013783">
    <property type="entry name" value="Ig-like_fold"/>
</dbReference>
<feature type="domain" description="Glycosyl hydrolase family 13 catalytic" evidence="2">
    <location>
        <begin position="358"/>
        <end position="717"/>
    </location>
</feature>
<evidence type="ECO:0000259" key="2">
    <source>
        <dbReference type="SMART" id="SM00642"/>
    </source>
</evidence>
<dbReference type="InterPro" id="IPR045857">
    <property type="entry name" value="O16G_dom_2"/>
</dbReference>
<organism evidence="3 4">
    <name type="scientific">Halobacillus locisalis</name>
    <dbReference type="NCBI Taxonomy" id="220753"/>
    <lineage>
        <taxon>Bacteria</taxon>
        <taxon>Bacillati</taxon>
        <taxon>Bacillota</taxon>
        <taxon>Bacilli</taxon>
        <taxon>Bacillales</taxon>
        <taxon>Bacillaceae</taxon>
        <taxon>Halobacillus</taxon>
    </lineage>
</organism>
<dbReference type="Pfam" id="PF22026">
    <property type="entry name" value="Alpha-amylase_C_2"/>
    <property type="match status" value="1"/>
</dbReference>
<dbReference type="Gene3D" id="2.60.40.10">
    <property type="entry name" value="Immunoglobulins"/>
    <property type="match status" value="3"/>
</dbReference>
<accession>A0A838CUQ2</accession>
<dbReference type="RefSeq" id="WP_181472499.1">
    <property type="nucleotide sequence ID" value="NZ_JACEFG010000002.1"/>
</dbReference>
<dbReference type="InterPro" id="IPR006047">
    <property type="entry name" value="GH13_cat_dom"/>
</dbReference>
<sequence>MKKWFLAIVMVVLFLPFVQPIALNAEQTFDSVVLRGSAEALDWSSNDHPLTYDEEENVWVSEPIELTGGEDVEYKFVYDSNWMPGENLVFTPSQDGEYQFIFHPDNERTVDVVLANQASGSLILSLQVPASTPDWLTPTVAHSKNGFNYSISPMKQTGENSFQLTVGGEPGEELSYLYSLGGEAYKEKRENPRSATFSLEPEMFEDTVNTWEAIPVAESVTHDFNHTPYTPTKKDEVTLTVTVKHFGPVDNGAVYYTTDGSSPEGNRGEVVTGETIELQRESLKIESNELKTSVFTATIPKQKNDTRVKYKIDVWNRYNQGSQYADNGALTSDYATEFAYYVEDHTSPAWAKEAVIYQVFVDRFRDGNIENNTSVNEEVPYDEQLKGWMGGDLQGVIEKLDYIDDLGVNTIWVSPIYEGPYSHGYHPTDFMNIDPRFGSNQLMKQLVEEAHNKDIRIVYDLVPNHTSDQHEFFQDAVENGTESPYFDWYTFLNWPEEYETFYGINELPELNNDHPETRDYMLNEVVPFWMEEIGVDGFRLDYAKGPSQSFWVDFRDKVKELDSDAFIFGEVWDNLDTITSYKGKLDGAIDFETQGAIANTFLNQTSLNEVTDHLETINNEYGKEFIGTTFLDSHDMPRFLFEADGNTETLKQAASLQFALPGAPIIYYGDEIGLSQSGDHNEVSEWKDRYYREMMKWDKEEQNLDVKAHYQQLIQLRNDHPALTNGDFNTIYSEDDLMIFERSVNQEKIVIVVNRDGSERQLDLKKLYHHDTPNRVQLQSLLGDETFKSNKRTLPVTVDGASVSMYKVKGNLQEQEPSEDQKYSKVVVRGSAPLDWETDHHLLTFDDQESLWKSAPIELTAGETLEYKFVRDGEWLEGDNLTFTPETDGSYILYFDPTNERNVDVQKQTKEEAA</sequence>
<proteinExistence type="predicted"/>
<reference evidence="3 4" key="1">
    <citation type="journal article" date="2004" name="Extremophiles">
        <title>Halobacillus locisalis sp. nov., a halophilic bacterium isolated from a marine solar saltern of the Yellow Sea in Korea.</title>
        <authorList>
            <person name="Yoon J.H."/>
            <person name="Kang K.H."/>
            <person name="Oh T.K."/>
            <person name="Park Y.H."/>
        </authorList>
    </citation>
    <scope>NUCLEOTIDE SEQUENCE [LARGE SCALE GENOMIC DNA]</scope>
    <source>
        <strain evidence="3 4">KCTC 3788</strain>
    </source>
</reference>
<dbReference type="InterPro" id="IPR054174">
    <property type="entry name" value="Alpha-amylase-like_C"/>
</dbReference>
<dbReference type="InterPro" id="IPR017853">
    <property type="entry name" value="GH"/>
</dbReference>
<dbReference type="Gene3D" id="3.20.20.80">
    <property type="entry name" value="Glycosidases"/>
    <property type="match status" value="1"/>
</dbReference>
<dbReference type="Gene3D" id="2.60.40.1180">
    <property type="entry name" value="Golgi alpha-mannosidase II"/>
    <property type="match status" value="1"/>
</dbReference>
<gene>
    <name evidence="3" type="ORF">H0266_11380</name>
</gene>
<keyword evidence="1" id="KW-0326">Glycosidase</keyword>
<dbReference type="PANTHER" id="PTHR10357:SF199">
    <property type="entry name" value="ALPHA AMYLASE CATALYTIC REGION"/>
    <property type="match status" value="1"/>
</dbReference>
<dbReference type="SMART" id="SM00642">
    <property type="entry name" value="Aamy"/>
    <property type="match status" value="1"/>
</dbReference>
<evidence type="ECO:0000313" key="3">
    <source>
        <dbReference type="EMBL" id="MBA2175495.1"/>
    </source>
</evidence>
<dbReference type="PANTHER" id="PTHR10357">
    <property type="entry name" value="ALPHA-AMYLASE FAMILY MEMBER"/>
    <property type="match status" value="1"/>
</dbReference>
<dbReference type="AlphaFoldDB" id="A0A838CUQ2"/>
<dbReference type="GO" id="GO:0005975">
    <property type="term" value="P:carbohydrate metabolic process"/>
    <property type="evidence" value="ECO:0007669"/>
    <property type="project" value="InterPro"/>
</dbReference>
<dbReference type="CDD" id="cd11338">
    <property type="entry name" value="AmyAc_CMD"/>
    <property type="match status" value="1"/>
</dbReference>
<dbReference type="SUPFAM" id="SSF51011">
    <property type="entry name" value="Glycosyl hydrolase domain"/>
    <property type="match status" value="1"/>
</dbReference>
<dbReference type="Gene3D" id="3.90.400.10">
    <property type="entry name" value="Oligo-1,6-glucosidase, Domain 2"/>
    <property type="match status" value="1"/>
</dbReference>
<evidence type="ECO:0000256" key="1">
    <source>
        <dbReference type="ARBA" id="ARBA00023295"/>
    </source>
</evidence>
<keyword evidence="4" id="KW-1185">Reference proteome</keyword>
<dbReference type="GO" id="GO:0016798">
    <property type="term" value="F:hydrolase activity, acting on glycosyl bonds"/>
    <property type="evidence" value="ECO:0007669"/>
    <property type="project" value="UniProtKB-KW"/>
</dbReference>
<dbReference type="SUPFAM" id="SSF51445">
    <property type="entry name" value="(Trans)glycosidases"/>
    <property type="match status" value="1"/>
</dbReference>